<feature type="binding site" description="axial binding residue" evidence="5">
    <location>
        <position position="458"/>
    </location>
    <ligand>
        <name>heme</name>
        <dbReference type="ChEBI" id="CHEBI:30413"/>
    </ligand>
    <ligandPart>
        <name>Fe</name>
        <dbReference type="ChEBI" id="CHEBI:18248"/>
    </ligandPart>
</feature>
<dbReference type="InterPro" id="IPR002401">
    <property type="entry name" value="Cyt_P450_E_grp-I"/>
</dbReference>
<dbReference type="AlphaFoldDB" id="A0A5K0XFW9"/>
<dbReference type="InterPro" id="IPR036396">
    <property type="entry name" value="Cyt_P450_sf"/>
</dbReference>
<keyword evidence="5" id="KW-0349">Heme</keyword>
<evidence type="ECO:0000256" key="3">
    <source>
        <dbReference type="ARBA" id="ARBA00023002"/>
    </source>
</evidence>
<comment type="cofactor">
    <cofactor evidence="5">
        <name>heme</name>
        <dbReference type="ChEBI" id="CHEBI:30413"/>
    </cofactor>
</comment>
<dbReference type="PRINTS" id="PR00463">
    <property type="entry name" value="EP450I"/>
</dbReference>
<dbReference type="SUPFAM" id="SSF48264">
    <property type="entry name" value="Cytochrome P450"/>
    <property type="match status" value="1"/>
</dbReference>
<dbReference type="GO" id="GO:0016705">
    <property type="term" value="F:oxidoreductase activity, acting on paired donors, with incorporation or reduction of molecular oxygen"/>
    <property type="evidence" value="ECO:0007669"/>
    <property type="project" value="InterPro"/>
</dbReference>
<dbReference type="Gene3D" id="1.10.630.10">
    <property type="entry name" value="Cytochrome P450"/>
    <property type="match status" value="1"/>
</dbReference>
<evidence type="ECO:0000256" key="1">
    <source>
        <dbReference type="ARBA" id="ARBA00010617"/>
    </source>
</evidence>
<sequence length="513" mass="57650">MGMKVSWLQCIFISLLMLLPLSVALWRRVRPCSICRSYLTGSWTAEFDNLSDWYSSLLSKSPTLTIHNHLLRSIVTANPKNVEHILRTRFYNYPKGKAFSAVLHDLLGCGIFNVDGDRWLSQRKLASQGIGSARARAASFVVLRALVQDRLLPAVASAACFPHGIDLQDLLRSFFFECICRSYFGVSPQQLELDQPAHVLADAFDSASRISACRGAAWAPFLWKAKRLLCVGSERDLQEAVGVVQRLADEIIRKRRALTQATTIGDLLAKFMSTTSDDRLLRDIVINFMLAGRDTVASALAAFFWLVSRHPHVELSILDELQRVVTQPTTTNSTTTHEATKETITTYVEACKEEAGGLEYAQLKDLHYLQAAICESLRLYPPVQFDSKRAVEDDKLPDGTFVRRGTRVTYHPYAMGRMESIWGADCHEFRPERWLKDGEFVAESPYKYPVFQAGRRVCLGKEIALMQMKCVAAAIFRKFTLQTEPSCNRLDFSPGLTSNIRGGLTVIVKPRPS</sequence>
<dbReference type="Pfam" id="PF00067">
    <property type="entry name" value="p450"/>
    <property type="match status" value="1"/>
</dbReference>
<evidence type="ECO:0000256" key="5">
    <source>
        <dbReference type="PIRSR" id="PIRSR602401-1"/>
    </source>
</evidence>
<dbReference type="Gramene" id="NC11G0117510.1">
    <property type="protein sequence ID" value="NC11G0117510.1:cds"/>
    <property type="gene ID" value="NC11G0117510"/>
</dbReference>
<dbReference type="EMBL" id="LR721776">
    <property type="protein sequence ID" value="VVV63723.1"/>
    <property type="molecule type" value="Genomic_DNA"/>
</dbReference>
<dbReference type="GO" id="GO:0005506">
    <property type="term" value="F:iron ion binding"/>
    <property type="evidence" value="ECO:0007669"/>
    <property type="project" value="InterPro"/>
</dbReference>
<dbReference type="GO" id="GO:0004497">
    <property type="term" value="F:monooxygenase activity"/>
    <property type="evidence" value="ECO:0007669"/>
    <property type="project" value="InterPro"/>
</dbReference>
<organism evidence="7">
    <name type="scientific">Nymphaea colorata</name>
    <name type="common">pocket water lily</name>
    <dbReference type="NCBI Taxonomy" id="210225"/>
    <lineage>
        <taxon>Eukaryota</taxon>
        <taxon>Viridiplantae</taxon>
        <taxon>Streptophyta</taxon>
        <taxon>Embryophyta</taxon>
        <taxon>Tracheophyta</taxon>
        <taxon>Spermatophyta</taxon>
        <taxon>Magnoliopsida</taxon>
        <taxon>Nymphaeales</taxon>
        <taxon>Nymphaeaceae</taxon>
        <taxon>Nymphaea</taxon>
    </lineage>
</organism>
<evidence type="ECO:0008006" key="8">
    <source>
        <dbReference type="Google" id="ProtNLM"/>
    </source>
</evidence>
<keyword evidence="6" id="KW-0732">Signal</keyword>
<dbReference type="GO" id="GO:0020037">
    <property type="term" value="F:heme binding"/>
    <property type="evidence" value="ECO:0007669"/>
    <property type="project" value="InterPro"/>
</dbReference>
<evidence type="ECO:0000256" key="4">
    <source>
        <dbReference type="ARBA" id="ARBA00023004"/>
    </source>
</evidence>
<evidence type="ECO:0000313" key="7">
    <source>
        <dbReference type="EMBL" id="VVV63723.1"/>
    </source>
</evidence>
<dbReference type="PANTHER" id="PTHR24296">
    <property type="entry name" value="CYTOCHROME P450"/>
    <property type="match status" value="1"/>
</dbReference>
<comment type="similarity">
    <text evidence="1">Belongs to the cytochrome P450 family.</text>
</comment>
<proteinExistence type="inferred from homology"/>
<protein>
    <recommendedName>
        <fullName evidence="8">Cytochrome P450</fullName>
    </recommendedName>
</protein>
<dbReference type="CDD" id="cd11064">
    <property type="entry name" value="CYP86A"/>
    <property type="match status" value="1"/>
</dbReference>
<name>A0A5K0XFW9_9MAGN</name>
<feature type="signal peptide" evidence="6">
    <location>
        <begin position="1"/>
        <end position="24"/>
    </location>
</feature>
<keyword evidence="2 5" id="KW-0479">Metal-binding</keyword>
<evidence type="ECO:0000256" key="2">
    <source>
        <dbReference type="ARBA" id="ARBA00022723"/>
    </source>
</evidence>
<gene>
    <name evidence="7" type="ORF">NYM_LOCUS6245</name>
</gene>
<feature type="chain" id="PRO_5023928301" description="Cytochrome P450" evidence="6">
    <location>
        <begin position="25"/>
        <end position="513"/>
    </location>
</feature>
<keyword evidence="4 5" id="KW-0408">Iron</keyword>
<dbReference type="PRINTS" id="PR00385">
    <property type="entry name" value="P450"/>
</dbReference>
<accession>A0A5K0XFW9</accession>
<keyword evidence="3" id="KW-0560">Oxidoreductase</keyword>
<dbReference type="InterPro" id="IPR001128">
    <property type="entry name" value="Cyt_P450"/>
</dbReference>
<evidence type="ECO:0000256" key="6">
    <source>
        <dbReference type="SAM" id="SignalP"/>
    </source>
</evidence>
<reference evidence="7" key="1">
    <citation type="submission" date="2019-09" db="EMBL/GenBank/DDBJ databases">
        <authorList>
            <person name="Zhang L."/>
        </authorList>
    </citation>
    <scope>NUCLEOTIDE SEQUENCE</scope>
</reference>